<accession>A0A1M4UNM7</accession>
<organism evidence="1 2">
    <name type="scientific">Cnuella takakiae</name>
    <dbReference type="NCBI Taxonomy" id="1302690"/>
    <lineage>
        <taxon>Bacteria</taxon>
        <taxon>Pseudomonadati</taxon>
        <taxon>Bacteroidota</taxon>
        <taxon>Chitinophagia</taxon>
        <taxon>Chitinophagales</taxon>
        <taxon>Chitinophagaceae</taxon>
        <taxon>Cnuella</taxon>
    </lineage>
</organism>
<dbReference type="AlphaFoldDB" id="A0A1M4UNM7"/>
<proteinExistence type="predicted"/>
<reference evidence="1 2" key="1">
    <citation type="submission" date="2016-11" db="EMBL/GenBank/DDBJ databases">
        <authorList>
            <person name="Jaros S."/>
            <person name="Januszkiewicz K."/>
            <person name="Wedrychowicz H."/>
        </authorList>
    </citation>
    <scope>NUCLEOTIDE SEQUENCE [LARGE SCALE GENOMIC DNA]</scope>
    <source>
        <strain evidence="1 2">DSM 26897</strain>
    </source>
</reference>
<name>A0A1M4UNM7_9BACT</name>
<evidence type="ECO:0000313" key="2">
    <source>
        <dbReference type="Proteomes" id="UP000184368"/>
    </source>
</evidence>
<dbReference type="Proteomes" id="UP000184368">
    <property type="component" value="Unassembled WGS sequence"/>
</dbReference>
<dbReference type="STRING" id="1302690.BUE76_13665"/>
<keyword evidence="2" id="KW-1185">Reference proteome</keyword>
<evidence type="ECO:0000313" key="1">
    <source>
        <dbReference type="EMBL" id="SHE58294.1"/>
    </source>
</evidence>
<protein>
    <submittedName>
        <fullName evidence="1">Uncharacterized protein</fullName>
    </submittedName>
</protein>
<gene>
    <name evidence="1" type="ORF">SAMN05444008_1027</name>
</gene>
<sequence length="1120" mass="128404">MDPTYRVKFLPTKPDRLKLDSLWLVPGSLQVGGVADSFYILDPFTATLRWKQKPPADSVLIQYHVWNTKLGTIQKRHSYDSLLDQTLVGSPALAKAEKQQRDWGKLRYSGSFERGLSMGNAQSAALQSNFNLQLEGWLPDSTAIQAALSDNNLPLQPDGTTRQLNEWDQVYLRFQKKNWDLQLGDQDLKADQLYFLHFSKRLQGLTFSSRQQFAAKTKGQTKLSSALAKGKFHRNTLQTSDGNQGPYRLSGANNETYFFVLANSEQVFVDGQKLERGADRDYLINYNAAEITFMPRKLITRDSRIQVEFEYADRNYLNTNLYLQQTVAQGKKLAVSFAFYQNRDAPNNPINQILTAGQKQFLQQLAATEGMAFYPSAYPDSVGTGKVLYERVVLPGPTADTIYRYTAGTSRQRYAVAFTDLGQGNGNYLPDQNGLNGKVYRYVPPVNSIKQGRFEPVQVMVPPKQHRVASLSAAYRWNDQNAIETELAWSHYNPNFFAPKSAKDIPATAARMYYRNQTRLGKGLQMESKVRAEYLAAAYKPVERLRSVEFSRAWGLPTFSKPMQERWLELVTTVQNRRDALFKYQYSLLQRGRDYAGMQQEVTHHGKLRNWQFTSGAQWTRFKSGANKGLYWHPQMEVQKTFFHDDGIQLLLRYEAEQSKTSTDAGDSLTRERFAYYSYGLTLRNSEKKLNRFAFSINSRTNSIPQQTISRQPDRSYTINLQADLYKNPNRQLNVQATYRQVQPMEKSSTQPAGHNLLARAAYQFREWNGLVSGSALYELGNGQEPKRERTYYEVPAGQGEYTWMDYNNDGLQQLNEFETARFRDHARYARLWIPTNEYLKTGFATWNYVLTVDPGMLEKALKSGALLTRFLLNSALQANTKTIANHYPAWNPFPKPGTDTSLISVNTHLTNNLSFNRQQPGWGLDLEQTQSQVRAFLNYGMETNRQEEWRLKGRTRITRILHFDLRLQAGNQKLMTPAFANRNYQVFHRHIEPRIALVRSTSFRLQGAYRYAQKKSKQQSGQEALKAQVMELDCRYSILQNSMLTSRISYHHISYDGPTNTSLAYTMLEGLMPGKNLVWQSDFTQRLANNIEINFSYEGRKAASAAMVHTGRASVRAVF</sequence>
<dbReference type="EMBL" id="FQUO01000002">
    <property type="protein sequence ID" value="SHE58294.1"/>
    <property type="molecule type" value="Genomic_DNA"/>
</dbReference>